<protein>
    <submittedName>
        <fullName evidence="2">Uncharacterized protein</fullName>
    </submittedName>
</protein>
<keyword evidence="1" id="KW-0812">Transmembrane</keyword>
<feature type="transmembrane region" description="Helical" evidence="1">
    <location>
        <begin position="24"/>
        <end position="46"/>
    </location>
</feature>
<gene>
    <name evidence="2" type="ORF">US31_C0011G0030</name>
</gene>
<evidence type="ECO:0000313" key="2">
    <source>
        <dbReference type="EMBL" id="KKQ18048.1"/>
    </source>
</evidence>
<evidence type="ECO:0000256" key="1">
    <source>
        <dbReference type="SAM" id="Phobius"/>
    </source>
</evidence>
<comment type="caution">
    <text evidence="2">The sequence shown here is derived from an EMBL/GenBank/DDBJ whole genome shotgun (WGS) entry which is preliminary data.</text>
</comment>
<reference evidence="2 3" key="1">
    <citation type="journal article" date="2015" name="Nature">
        <title>rRNA introns, odd ribosomes, and small enigmatic genomes across a large radiation of phyla.</title>
        <authorList>
            <person name="Brown C.T."/>
            <person name="Hug L.A."/>
            <person name="Thomas B.C."/>
            <person name="Sharon I."/>
            <person name="Castelle C.J."/>
            <person name="Singh A."/>
            <person name="Wilkins M.J."/>
            <person name="Williams K.H."/>
            <person name="Banfield J.F."/>
        </authorList>
    </citation>
    <scope>NUCLEOTIDE SEQUENCE [LARGE SCALE GENOMIC DNA]</scope>
</reference>
<dbReference type="AlphaFoldDB" id="A0A0G0FG12"/>
<accession>A0A0G0FG12</accession>
<dbReference type="Proteomes" id="UP000034508">
    <property type="component" value="Unassembled WGS sequence"/>
</dbReference>
<evidence type="ECO:0000313" key="3">
    <source>
        <dbReference type="Proteomes" id="UP000034508"/>
    </source>
</evidence>
<keyword evidence="1" id="KW-0472">Membrane</keyword>
<name>A0A0G0FG12_9BACT</name>
<keyword evidence="1" id="KW-1133">Transmembrane helix</keyword>
<dbReference type="EMBL" id="LBSM01000011">
    <property type="protein sequence ID" value="KKQ18048.1"/>
    <property type="molecule type" value="Genomic_DNA"/>
</dbReference>
<organism evidence="2 3">
    <name type="scientific">Berkelbacteria bacterium GW2011_GWA1_36_9</name>
    <dbReference type="NCBI Taxonomy" id="1618331"/>
    <lineage>
        <taxon>Bacteria</taxon>
        <taxon>Candidatus Berkelbacteria</taxon>
    </lineage>
</organism>
<proteinExistence type="predicted"/>
<sequence length="115" mass="13085">MLELIAHPKLLSMKKRKLKKHLEFYPIFILIIGFLALVYSLTYIPYIQTHTPVGRYQKAYAVYKYAKTFPIGSNEYMKFMSIASALFHNQQSFSLGSSGQVPIMPPQPPAISSTP</sequence>